<name>A0ABW8W5X3_9PSED</name>
<dbReference type="Proteomes" id="UP001628646">
    <property type="component" value="Unassembled WGS sequence"/>
</dbReference>
<organism evidence="2 3">
    <name type="scientific">Pseudomonas azerbaijanorientalis</name>
    <dbReference type="NCBI Taxonomy" id="2842350"/>
    <lineage>
        <taxon>Bacteria</taxon>
        <taxon>Pseudomonadati</taxon>
        <taxon>Pseudomonadota</taxon>
        <taxon>Gammaproteobacteria</taxon>
        <taxon>Pseudomonadales</taxon>
        <taxon>Pseudomonadaceae</taxon>
        <taxon>Pseudomonas</taxon>
    </lineage>
</organism>
<feature type="transmembrane region" description="Helical" evidence="1">
    <location>
        <begin position="38"/>
        <end position="56"/>
    </location>
</feature>
<evidence type="ECO:0008006" key="4">
    <source>
        <dbReference type="Google" id="ProtNLM"/>
    </source>
</evidence>
<sequence length="208" mass="23094">MQPFERWAGVITSAYLSLFLAIIIARGGEVFSLPLNELGDFAAGVFAPLAFLWLVLGYRQQGKELRESSVALRTQSEELKKSVTLQAEANARNDKLHDPILDMVSLGKDQNNPECDNFKIINEKNTCYNVTIRFESSEGGDSGEEIIGTLLEGSGRIFKSYKNFDNKYSVVFINYTRLTGTCGSQTFMLTGILRGCTDKIILSKWIGG</sequence>
<evidence type="ECO:0000313" key="3">
    <source>
        <dbReference type="Proteomes" id="UP001628646"/>
    </source>
</evidence>
<comment type="caution">
    <text evidence="2">The sequence shown here is derived from an EMBL/GenBank/DDBJ whole genome shotgun (WGS) entry which is preliminary data.</text>
</comment>
<accession>A0ABW8W5X3</accession>
<evidence type="ECO:0000256" key="1">
    <source>
        <dbReference type="SAM" id="Phobius"/>
    </source>
</evidence>
<keyword evidence="1" id="KW-1133">Transmembrane helix</keyword>
<keyword evidence="1" id="KW-0812">Transmembrane</keyword>
<reference evidence="2 3" key="1">
    <citation type="submission" date="2024-12" db="EMBL/GenBank/DDBJ databases">
        <title>Pseudomonas species isolated from Lotus nodules promote plant growth.</title>
        <authorList>
            <person name="Yu Y.-H."/>
            <person name="Kurtenbach J."/>
            <person name="Crosbie D."/>
            <person name="Brachmann A."/>
            <person name="Marin M."/>
        </authorList>
    </citation>
    <scope>NUCLEOTIDE SEQUENCE [LARGE SCALE GENOMIC DNA]</scope>
    <source>
        <strain evidence="2 3">PLb11B</strain>
    </source>
</reference>
<protein>
    <recommendedName>
        <fullName evidence="4">SMODS-associating 2TM beta-strand rich effector domain-containing protein</fullName>
    </recommendedName>
</protein>
<proteinExistence type="predicted"/>
<gene>
    <name evidence="2" type="ORF">ACJ8NA_12560</name>
</gene>
<dbReference type="EMBL" id="JBJNUY010000005">
    <property type="protein sequence ID" value="MFL8999481.1"/>
    <property type="molecule type" value="Genomic_DNA"/>
</dbReference>
<keyword evidence="1" id="KW-0472">Membrane</keyword>
<dbReference type="RefSeq" id="WP_407800346.1">
    <property type="nucleotide sequence ID" value="NZ_JBJNUX010000004.1"/>
</dbReference>
<keyword evidence="3" id="KW-1185">Reference proteome</keyword>
<feature type="transmembrane region" description="Helical" evidence="1">
    <location>
        <begin position="7"/>
        <end position="26"/>
    </location>
</feature>
<evidence type="ECO:0000313" key="2">
    <source>
        <dbReference type="EMBL" id="MFL8999481.1"/>
    </source>
</evidence>